<keyword evidence="3" id="KW-1185">Reference proteome</keyword>
<reference evidence="2 3" key="1">
    <citation type="submission" date="2014-04" db="EMBL/GenBank/DDBJ databases">
        <authorList>
            <consortium name="DOE Joint Genome Institute"/>
            <person name="Kuo A."/>
            <person name="Girlanda M."/>
            <person name="Perotto S."/>
            <person name="Kohler A."/>
            <person name="Nagy L.G."/>
            <person name="Floudas D."/>
            <person name="Copeland A."/>
            <person name="Barry K.W."/>
            <person name="Cichocki N."/>
            <person name="Veneault-Fourrey C."/>
            <person name="LaButti K."/>
            <person name="Lindquist E.A."/>
            <person name="Lipzen A."/>
            <person name="Lundell T."/>
            <person name="Morin E."/>
            <person name="Murat C."/>
            <person name="Sun H."/>
            <person name="Tunlid A."/>
            <person name="Henrissat B."/>
            <person name="Grigoriev I.V."/>
            <person name="Hibbett D.S."/>
            <person name="Martin F."/>
            <person name="Nordberg H.P."/>
            <person name="Cantor M.N."/>
            <person name="Hua S.X."/>
        </authorList>
    </citation>
    <scope>NUCLEOTIDE SEQUENCE [LARGE SCALE GENOMIC DNA]</scope>
    <source>
        <strain evidence="2 3">MUT 4182</strain>
    </source>
</reference>
<evidence type="ECO:0000256" key="1">
    <source>
        <dbReference type="SAM" id="MobiDB-lite"/>
    </source>
</evidence>
<sequence>MQPAEFDDLLSFAGHSSKECEDFIIKVTKAAFHECFLRDDERVAALAAAGLEGKALQWYEALPITSAVRTDWQLLRQYMLDRWSADTDSEGEDPPPAYSAALTLIPPVTKTDAKSIPLLSPSNTPARRKEGRMAAMREWGKKLRSPVSPTSPSTSTVSVQLEFDD</sequence>
<evidence type="ECO:0000313" key="3">
    <source>
        <dbReference type="Proteomes" id="UP000054248"/>
    </source>
</evidence>
<accession>A0A0C3L0H2</accession>
<dbReference type="Proteomes" id="UP000054248">
    <property type="component" value="Unassembled WGS sequence"/>
</dbReference>
<protein>
    <recommendedName>
        <fullName evidence="4">Retrotransposon gag domain-containing protein</fullName>
    </recommendedName>
</protein>
<feature type="region of interest" description="Disordered" evidence="1">
    <location>
        <begin position="113"/>
        <end position="165"/>
    </location>
</feature>
<dbReference type="EMBL" id="KN823013">
    <property type="protein sequence ID" value="KIO27168.1"/>
    <property type="molecule type" value="Genomic_DNA"/>
</dbReference>
<reference evidence="3" key="2">
    <citation type="submission" date="2015-01" db="EMBL/GenBank/DDBJ databases">
        <title>Evolutionary Origins and Diversification of the Mycorrhizal Mutualists.</title>
        <authorList>
            <consortium name="DOE Joint Genome Institute"/>
            <consortium name="Mycorrhizal Genomics Consortium"/>
            <person name="Kohler A."/>
            <person name="Kuo A."/>
            <person name="Nagy L.G."/>
            <person name="Floudas D."/>
            <person name="Copeland A."/>
            <person name="Barry K.W."/>
            <person name="Cichocki N."/>
            <person name="Veneault-Fourrey C."/>
            <person name="LaButti K."/>
            <person name="Lindquist E.A."/>
            <person name="Lipzen A."/>
            <person name="Lundell T."/>
            <person name="Morin E."/>
            <person name="Murat C."/>
            <person name="Riley R."/>
            <person name="Ohm R."/>
            <person name="Sun H."/>
            <person name="Tunlid A."/>
            <person name="Henrissat B."/>
            <person name="Grigoriev I.V."/>
            <person name="Hibbett D.S."/>
            <person name="Martin F."/>
        </authorList>
    </citation>
    <scope>NUCLEOTIDE SEQUENCE [LARGE SCALE GENOMIC DNA]</scope>
    <source>
        <strain evidence="3">MUT 4182</strain>
    </source>
</reference>
<evidence type="ECO:0000313" key="2">
    <source>
        <dbReference type="EMBL" id="KIO27168.1"/>
    </source>
</evidence>
<dbReference type="OrthoDB" id="10386507at2759"/>
<organism evidence="2 3">
    <name type="scientific">Tulasnella calospora MUT 4182</name>
    <dbReference type="NCBI Taxonomy" id="1051891"/>
    <lineage>
        <taxon>Eukaryota</taxon>
        <taxon>Fungi</taxon>
        <taxon>Dikarya</taxon>
        <taxon>Basidiomycota</taxon>
        <taxon>Agaricomycotina</taxon>
        <taxon>Agaricomycetes</taxon>
        <taxon>Cantharellales</taxon>
        <taxon>Tulasnellaceae</taxon>
        <taxon>Tulasnella</taxon>
    </lineage>
</organism>
<name>A0A0C3L0H2_9AGAM</name>
<feature type="compositionally biased region" description="Low complexity" evidence="1">
    <location>
        <begin position="145"/>
        <end position="159"/>
    </location>
</feature>
<gene>
    <name evidence="2" type="ORF">M407DRAFT_23584</name>
</gene>
<dbReference type="HOGENOM" id="CLU_1612032_0_0_1"/>
<proteinExistence type="predicted"/>
<dbReference type="AlphaFoldDB" id="A0A0C3L0H2"/>
<evidence type="ECO:0008006" key="4">
    <source>
        <dbReference type="Google" id="ProtNLM"/>
    </source>
</evidence>